<accession>A0A8S5NLZ8</accession>
<dbReference type="InterPro" id="IPR036286">
    <property type="entry name" value="LexA/Signal_pep-like_sf"/>
</dbReference>
<dbReference type="Pfam" id="PF00717">
    <property type="entry name" value="Peptidase_S24"/>
    <property type="match status" value="1"/>
</dbReference>
<sequence length="216" mass="24706">MFDKNRFSEILKNIYNTYDNQRLFAEATGVNRGYLSRYINKKIDSPPSPKILKGIADASKGITTYEELMKICGHVTEKTFGNNSMVNNNISVITIFEFLNGKLQPYNDLWIDKSILEPSHQYFAFKTNDDSMLPLLGKGDIAIIEESNSYENGNTCLISIDNDILIRKIVDFKDYIELYTAIPYSQPTKITNEEKTKNKFKVLGKVIRVENSSAFK</sequence>
<name>A0A8S5NLZ8_9CAUD</name>
<dbReference type="InterPro" id="IPR001387">
    <property type="entry name" value="Cro/C1-type_HTH"/>
</dbReference>
<dbReference type="InterPro" id="IPR010982">
    <property type="entry name" value="Lambda_DNA-bd_dom_sf"/>
</dbReference>
<dbReference type="CDD" id="cd06529">
    <property type="entry name" value="S24_LexA-like"/>
    <property type="match status" value="1"/>
</dbReference>
<reference evidence="2" key="1">
    <citation type="journal article" date="2021" name="Proc. Natl. Acad. Sci. U.S.A.">
        <title>A Catalog of Tens of Thousands of Viruses from Human Metagenomes Reveals Hidden Associations with Chronic Diseases.</title>
        <authorList>
            <person name="Tisza M.J."/>
            <person name="Buck C.B."/>
        </authorList>
    </citation>
    <scope>NUCLEOTIDE SEQUENCE</scope>
    <source>
        <strain evidence="2">Cthh925</strain>
    </source>
</reference>
<dbReference type="InterPro" id="IPR015927">
    <property type="entry name" value="Peptidase_S24_S26A/B/C"/>
</dbReference>
<feature type="domain" description="Peptidase S24/S26A/S26B/S26C" evidence="1">
    <location>
        <begin position="108"/>
        <end position="207"/>
    </location>
</feature>
<dbReference type="SUPFAM" id="SSF47413">
    <property type="entry name" value="lambda repressor-like DNA-binding domains"/>
    <property type="match status" value="1"/>
</dbReference>
<dbReference type="EMBL" id="BK015200">
    <property type="protein sequence ID" value="DAD95750.1"/>
    <property type="molecule type" value="Genomic_DNA"/>
</dbReference>
<dbReference type="Gene3D" id="2.10.109.10">
    <property type="entry name" value="Umud Fragment, subunit A"/>
    <property type="match status" value="1"/>
</dbReference>
<evidence type="ECO:0000313" key="2">
    <source>
        <dbReference type="EMBL" id="DAD95750.1"/>
    </source>
</evidence>
<evidence type="ECO:0000259" key="1">
    <source>
        <dbReference type="Pfam" id="PF00717"/>
    </source>
</evidence>
<proteinExistence type="predicted"/>
<dbReference type="InterPro" id="IPR039418">
    <property type="entry name" value="LexA-like"/>
</dbReference>
<protein>
    <submittedName>
        <fullName evidence="2">LexA-like protein</fullName>
    </submittedName>
</protein>
<dbReference type="SUPFAM" id="SSF51306">
    <property type="entry name" value="LexA/Signal peptidase"/>
    <property type="match status" value="1"/>
</dbReference>
<dbReference type="CDD" id="cd00093">
    <property type="entry name" value="HTH_XRE"/>
    <property type="match status" value="1"/>
</dbReference>
<organism evidence="2">
    <name type="scientific">Siphoviridae sp. cthh925</name>
    <dbReference type="NCBI Taxonomy" id="2826425"/>
    <lineage>
        <taxon>Viruses</taxon>
        <taxon>Duplodnaviria</taxon>
        <taxon>Heunggongvirae</taxon>
        <taxon>Uroviricota</taxon>
        <taxon>Caudoviricetes</taxon>
    </lineage>
</organism>
<dbReference type="GO" id="GO:0003677">
    <property type="term" value="F:DNA binding"/>
    <property type="evidence" value="ECO:0007669"/>
    <property type="project" value="InterPro"/>
</dbReference>